<dbReference type="GO" id="GO:0046872">
    <property type="term" value="F:metal ion binding"/>
    <property type="evidence" value="ECO:0007669"/>
    <property type="project" value="UniProtKB-KW"/>
</dbReference>
<evidence type="ECO:0000259" key="8">
    <source>
        <dbReference type="Pfam" id="PF03918"/>
    </source>
</evidence>
<comment type="similarity">
    <text evidence="1 7">Belongs to the CcmH/CycL/Ccl2/NrfF family.</text>
</comment>
<comment type="function">
    <text evidence="7">Possible subunit of a heme lyase.</text>
</comment>
<dbReference type="AlphaFoldDB" id="X5MA97"/>
<evidence type="ECO:0000256" key="5">
    <source>
        <dbReference type="ARBA" id="ARBA00022748"/>
    </source>
</evidence>
<keyword evidence="9" id="KW-0456">Lyase</keyword>
<reference evidence="9 10" key="1">
    <citation type="journal article" date="2014" name="Front. Genet.">
        <title>Genome and metabolic network of "Candidatus Phaeomarinobacter ectocarpi" Ec32, a new candidate genus of Alphaproteobacteria frequently associated with brown algae.</title>
        <authorList>
            <person name="Dittami S.M."/>
            <person name="Barbeyron T."/>
            <person name="Boyen C."/>
            <person name="Cambefort J."/>
            <person name="Collet G."/>
            <person name="Delage L."/>
            <person name="Gobet A."/>
            <person name="Groisillier A."/>
            <person name="Leblanc C."/>
            <person name="Michel G."/>
            <person name="Scornet D."/>
            <person name="Siegel A."/>
            <person name="Tapia J.E."/>
            <person name="Tonon T."/>
        </authorList>
    </citation>
    <scope>NUCLEOTIDE SEQUENCE [LARGE SCALE GENOMIC DNA]</scope>
    <source>
        <strain evidence="9 10">Ec32</strain>
    </source>
</reference>
<dbReference type="PATRIC" id="fig|1458461.3.peg.2490"/>
<dbReference type="PANTHER" id="PTHR47870:SF1">
    <property type="entry name" value="CYTOCHROME C-TYPE BIOGENESIS PROTEIN CCMH"/>
    <property type="match status" value="1"/>
</dbReference>
<keyword evidence="10" id="KW-1185">Reference proteome</keyword>
<organism evidence="9 10">
    <name type="scientific">Candidatus Phaeomarinibacter ectocarpi</name>
    <dbReference type="NCBI Taxonomy" id="1458461"/>
    <lineage>
        <taxon>Bacteria</taxon>
        <taxon>Pseudomonadati</taxon>
        <taxon>Pseudomonadota</taxon>
        <taxon>Alphaproteobacteria</taxon>
        <taxon>Hyphomicrobiales</taxon>
        <taxon>Parvibaculaceae</taxon>
        <taxon>Candidatus Phaeomarinibacter</taxon>
    </lineage>
</organism>
<accession>X5MA97</accession>
<dbReference type="GO" id="GO:0016829">
    <property type="term" value="F:lyase activity"/>
    <property type="evidence" value="ECO:0007669"/>
    <property type="project" value="UniProtKB-KW"/>
</dbReference>
<evidence type="ECO:0000256" key="6">
    <source>
        <dbReference type="ARBA" id="ARBA00023004"/>
    </source>
</evidence>
<dbReference type="InterPro" id="IPR005616">
    <property type="entry name" value="CcmH/CycL/Ccl2/NrfF_N"/>
</dbReference>
<evidence type="ECO:0000256" key="2">
    <source>
        <dbReference type="ARBA" id="ARBA00022617"/>
    </source>
</evidence>
<keyword evidence="5" id="KW-0201">Cytochrome c-type biogenesis</keyword>
<dbReference type="InterPro" id="IPR051263">
    <property type="entry name" value="C-type_cytochrome_biogenesis"/>
</dbReference>
<evidence type="ECO:0000256" key="1">
    <source>
        <dbReference type="ARBA" id="ARBA00010342"/>
    </source>
</evidence>
<dbReference type="InterPro" id="IPR038297">
    <property type="entry name" value="CcmH/CycL/NrfF/Ccl2_sf"/>
</dbReference>
<feature type="transmembrane region" description="Helical" evidence="7">
    <location>
        <begin position="114"/>
        <end position="136"/>
    </location>
</feature>
<dbReference type="KEGG" id="pect:BN1012_Phect2485"/>
<dbReference type="Proteomes" id="UP000032160">
    <property type="component" value="Chromosome I"/>
</dbReference>
<protein>
    <recommendedName>
        <fullName evidence="7">Cytochrome c-type biogenesis protein</fullName>
    </recommendedName>
</protein>
<dbReference type="GO" id="GO:0005886">
    <property type="term" value="C:plasma membrane"/>
    <property type="evidence" value="ECO:0007669"/>
    <property type="project" value="TreeGrafter"/>
</dbReference>
<dbReference type="EMBL" id="HG966617">
    <property type="protein sequence ID" value="CDO60698.1"/>
    <property type="molecule type" value="Genomic_DNA"/>
</dbReference>
<keyword evidence="6 7" id="KW-0408">Iron</keyword>
<dbReference type="GO" id="GO:0017004">
    <property type="term" value="P:cytochrome complex assembly"/>
    <property type="evidence" value="ECO:0007669"/>
    <property type="project" value="UniProtKB-KW"/>
</dbReference>
<dbReference type="PANTHER" id="PTHR47870">
    <property type="entry name" value="CYTOCHROME C-TYPE BIOGENESIS PROTEIN CCMH"/>
    <property type="match status" value="1"/>
</dbReference>
<dbReference type="Pfam" id="PF03918">
    <property type="entry name" value="CcmH"/>
    <property type="match status" value="1"/>
</dbReference>
<feature type="chain" id="PRO_5011022798" description="Cytochrome c-type biogenesis protein" evidence="7">
    <location>
        <begin position="31"/>
        <end position="166"/>
    </location>
</feature>
<gene>
    <name evidence="9" type="ORF">BN1012_Phect2485</name>
</gene>
<feature type="domain" description="CcmH/CycL/Ccl2/NrfF N-terminal" evidence="8">
    <location>
        <begin position="19"/>
        <end position="162"/>
    </location>
</feature>
<dbReference type="Gene3D" id="1.10.8.640">
    <property type="entry name" value="Cytochrome C biogenesis protein"/>
    <property type="match status" value="1"/>
</dbReference>
<keyword evidence="4 7" id="KW-0732">Signal</keyword>
<keyword evidence="7" id="KW-0812">Transmembrane</keyword>
<keyword evidence="7" id="KW-0472">Membrane</keyword>
<dbReference type="HOGENOM" id="CLU_107187_2_0_5"/>
<dbReference type="CDD" id="cd16378">
    <property type="entry name" value="CcmH_N"/>
    <property type="match status" value="1"/>
</dbReference>
<dbReference type="STRING" id="1458461.BN1012_Phect2485"/>
<evidence type="ECO:0000313" key="10">
    <source>
        <dbReference type="Proteomes" id="UP000032160"/>
    </source>
</evidence>
<evidence type="ECO:0000256" key="7">
    <source>
        <dbReference type="RuleBase" id="RU364112"/>
    </source>
</evidence>
<evidence type="ECO:0000313" key="9">
    <source>
        <dbReference type="EMBL" id="CDO60698.1"/>
    </source>
</evidence>
<name>X5MA97_9HYPH</name>
<feature type="signal peptide" evidence="7">
    <location>
        <begin position="1"/>
        <end position="30"/>
    </location>
</feature>
<keyword evidence="2 7" id="KW-0349">Heme</keyword>
<proteinExistence type="inferred from homology"/>
<evidence type="ECO:0000256" key="3">
    <source>
        <dbReference type="ARBA" id="ARBA00022723"/>
    </source>
</evidence>
<evidence type="ECO:0000256" key="4">
    <source>
        <dbReference type="ARBA" id="ARBA00022729"/>
    </source>
</evidence>
<sequence length="166" mass="18211">MCAAWLVQVLKAGLLGLAVVMAVATAPGQAYEPSEVLSDPALESRARALSADLRCMVCQNQSIDDSNAPLAKDLRILVRDRLVQGDTDEEVMDYVVDRYGEYVLLRPRVAPHTYLLWFGPFIVLLLAGGLAVRYFMSRSADSLAEEGTPLSEEERLRVGQILGKSD</sequence>
<keyword evidence="3 7" id="KW-0479">Metal-binding</keyword>
<keyword evidence="7" id="KW-1133">Transmembrane helix</keyword>